<gene>
    <name evidence="1" type="ORF">SDJN03_09867</name>
</gene>
<sequence length="300" mass="34203">MGLYQCKLYFLLRYRYENAEESWRNWRVCQRLCLIEDLDVNEENNALIAFYSLKVSFQSFCRLLDVRIGEPSVTVNVVSESISSSHMCRLFDLTYRKTWFLDVRIGEPSMTENAVSESISSHMCHSSDLMFLDVRIGEPSVTVNAKDVVIGKMPIGEPSVTVNAKDVMIGRMPICYEDIAVFYAISVSPIKDVVIGKMPIGEPFVTVNAVSESISFHMCRLSDLTFFDVRISKPCPHMCHLSDLMYGSFVNVITIYHKVVLIQEQLSKNRIIIDTDKRGSLEERKRFVQTYMGAKGQAAQ</sequence>
<organism evidence="1 2">
    <name type="scientific">Cucurbita argyrosperma subsp. sororia</name>
    <dbReference type="NCBI Taxonomy" id="37648"/>
    <lineage>
        <taxon>Eukaryota</taxon>
        <taxon>Viridiplantae</taxon>
        <taxon>Streptophyta</taxon>
        <taxon>Embryophyta</taxon>
        <taxon>Tracheophyta</taxon>
        <taxon>Spermatophyta</taxon>
        <taxon>Magnoliopsida</taxon>
        <taxon>eudicotyledons</taxon>
        <taxon>Gunneridae</taxon>
        <taxon>Pentapetalae</taxon>
        <taxon>rosids</taxon>
        <taxon>fabids</taxon>
        <taxon>Cucurbitales</taxon>
        <taxon>Cucurbitaceae</taxon>
        <taxon>Cucurbiteae</taxon>
        <taxon>Cucurbita</taxon>
    </lineage>
</organism>
<protein>
    <submittedName>
        <fullName evidence="1">Uncharacterized protein</fullName>
    </submittedName>
</protein>
<feature type="non-terminal residue" evidence="1">
    <location>
        <position position="1"/>
    </location>
</feature>
<dbReference type="AlphaFoldDB" id="A0AAV6NGL3"/>
<accession>A0AAV6NGL3</accession>
<reference evidence="1 2" key="1">
    <citation type="journal article" date="2021" name="Hortic Res">
        <title>The domestication of Cucurbita argyrosperma as revealed by the genome of its wild relative.</title>
        <authorList>
            <person name="Barrera-Redondo J."/>
            <person name="Sanchez-de la Vega G."/>
            <person name="Aguirre-Liguori J.A."/>
            <person name="Castellanos-Morales G."/>
            <person name="Gutierrez-Guerrero Y.T."/>
            <person name="Aguirre-Dugua X."/>
            <person name="Aguirre-Planter E."/>
            <person name="Tenaillon M.I."/>
            <person name="Lira-Saade R."/>
            <person name="Eguiarte L.E."/>
        </authorList>
    </citation>
    <scope>NUCLEOTIDE SEQUENCE [LARGE SCALE GENOMIC DNA]</scope>
    <source>
        <strain evidence="1">JBR-2021</strain>
    </source>
</reference>
<dbReference type="EMBL" id="JAGKQH010000006">
    <property type="protein sequence ID" value="KAG6596687.1"/>
    <property type="molecule type" value="Genomic_DNA"/>
</dbReference>
<proteinExistence type="predicted"/>
<evidence type="ECO:0000313" key="2">
    <source>
        <dbReference type="Proteomes" id="UP000685013"/>
    </source>
</evidence>
<comment type="caution">
    <text evidence="1">The sequence shown here is derived from an EMBL/GenBank/DDBJ whole genome shotgun (WGS) entry which is preliminary data.</text>
</comment>
<evidence type="ECO:0000313" key="1">
    <source>
        <dbReference type="EMBL" id="KAG6596687.1"/>
    </source>
</evidence>
<name>A0AAV6NGL3_9ROSI</name>
<keyword evidence="2" id="KW-1185">Reference proteome</keyword>
<dbReference type="Proteomes" id="UP000685013">
    <property type="component" value="Chromosome 6"/>
</dbReference>